<evidence type="ECO:0000313" key="3">
    <source>
        <dbReference type="Proteomes" id="UP001160148"/>
    </source>
</evidence>
<dbReference type="EMBL" id="CARXXK010000002">
    <property type="protein sequence ID" value="CAI6357213.1"/>
    <property type="molecule type" value="Genomic_DNA"/>
</dbReference>
<accession>A0AAV0WN26</accession>
<feature type="compositionally biased region" description="Basic and acidic residues" evidence="1">
    <location>
        <begin position="1"/>
        <end position="13"/>
    </location>
</feature>
<dbReference type="AlphaFoldDB" id="A0AAV0WN26"/>
<evidence type="ECO:0000313" key="2">
    <source>
        <dbReference type="EMBL" id="CAI6357213.1"/>
    </source>
</evidence>
<gene>
    <name evidence="2" type="ORF">MEUPH1_LOCUS12862</name>
</gene>
<feature type="region of interest" description="Disordered" evidence="1">
    <location>
        <begin position="1"/>
        <end position="24"/>
    </location>
</feature>
<comment type="caution">
    <text evidence="2">The sequence shown here is derived from an EMBL/GenBank/DDBJ whole genome shotgun (WGS) entry which is preliminary data.</text>
</comment>
<evidence type="ECO:0000256" key="1">
    <source>
        <dbReference type="SAM" id="MobiDB-lite"/>
    </source>
</evidence>
<feature type="region of interest" description="Disordered" evidence="1">
    <location>
        <begin position="147"/>
        <end position="169"/>
    </location>
</feature>
<organism evidence="2 3">
    <name type="scientific">Macrosiphum euphorbiae</name>
    <name type="common">potato aphid</name>
    <dbReference type="NCBI Taxonomy" id="13131"/>
    <lineage>
        <taxon>Eukaryota</taxon>
        <taxon>Metazoa</taxon>
        <taxon>Ecdysozoa</taxon>
        <taxon>Arthropoda</taxon>
        <taxon>Hexapoda</taxon>
        <taxon>Insecta</taxon>
        <taxon>Pterygota</taxon>
        <taxon>Neoptera</taxon>
        <taxon>Paraneoptera</taxon>
        <taxon>Hemiptera</taxon>
        <taxon>Sternorrhyncha</taxon>
        <taxon>Aphidomorpha</taxon>
        <taxon>Aphidoidea</taxon>
        <taxon>Aphididae</taxon>
        <taxon>Macrosiphini</taxon>
        <taxon>Macrosiphum</taxon>
    </lineage>
</organism>
<name>A0AAV0WN26_9HEMI</name>
<sequence length="169" mass="19258">MGKLHNDQRDFHRQDKKKKIKTDEDPRVDEVYSILKTYAEKNKIKDNATTYGEHVANKLRSYADFIRLNTEHKINCILHESDMLMLQQNKQPDYPLHFSGPSSSNNSFIPLHSISTSSGNTLSPLFTATSFTPNNNLSPLPNSSIPFTPTNESNSLNTQENTPPYYNIN</sequence>
<protein>
    <submittedName>
        <fullName evidence="2">Uncharacterized protein</fullName>
    </submittedName>
</protein>
<reference evidence="2 3" key="1">
    <citation type="submission" date="2023-01" db="EMBL/GenBank/DDBJ databases">
        <authorList>
            <person name="Whitehead M."/>
        </authorList>
    </citation>
    <scope>NUCLEOTIDE SEQUENCE [LARGE SCALE GENOMIC DNA]</scope>
</reference>
<keyword evidence="3" id="KW-1185">Reference proteome</keyword>
<proteinExistence type="predicted"/>
<dbReference type="Proteomes" id="UP001160148">
    <property type="component" value="Unassembled WGS sequence"/>
</dbReference>